<sequence length="443" mass="49230">MGIRFRFIHAADLHIDSPFRGLSEAPDYVREALADATIESAKKLTEAAIAHQVDFVVIAGDLYDGADRSLRAQLTLQREWERLHAYGVQLFVIHGNHDHLSGSRANLAWPPNVHIYGADEVTVKPAYTRTGELAAYVHGISYANRAVSENLAKRYQALGNETYQIGLLHANVDGDASHDPYSPCSLTELVGSGFHYWALGHIHNRHIMHQDPYVVYSGNTQGRHAKETGAKGCYLVDVTPQQQTQLAFIPLDTVRFETVSVDLTGQKSEQGLLDAMEAAIGAAVMEHAGCRLMIRVRLVGRSGLHAKLMEATFGKELLEGLREQLAYDSDRGTAGDWVWVTSLEVRTGAELQLETLAEEDSFAGEVYRMLLDLSQHHELRQQVLDEATAPLMSNARLRRLVRGYSEEQLAQLLNTAGEMACGMLADDQRQTDREQSSKEEQRS</sequence>
<organism evidence="3 4">
    <name type="scientific">Paenibacillus phyllosphaerae</name>
    <dbReference type="NCBI Taxonomy" id="274593"/>
    <lineage>
        <taxon>Bacteria</taxon>
        <taxon>Bacillati</taxon>
        <taxon>Bacillota</taxon>
        <taxon>Bacilli</taxon>
        <taxon>Bacillales</taxon>
        <taxon>Paenibacillaceae</taxon>
        <taxon>Paenibacillus</taxon>
    </lineage>
</organism>
<dbReference type="EMBL" id="JACHXK010000003">
    <property type="protein sequence ID" value="MBB3110013.1"/>
    <property type="molecule type" value="Genomic_DNA"/>
</dbReference>
<dbReference type="Pfam" id="PF00149">
    <property type="entry name" value="Metallophos"/>
    <property type="match status" value="1"/>
</dbReference>
<keyword evidence="3" id="KW-0269">Exonuclease</keyword>
<dbReference type="AlphaFoldDB" id="A0A7W5AWB8"/>
<dbReference type="InterPro" id="IPR004843">
    <property type="entry name" value="Calcineurin-like_PHP"/>
</dbReference>
<dbReference type="InterPro" id="IPR041796">
    <property type="entry name" value="Mre11_N"/>
</dbReference>
<comment type="caution">
    <text evidence="3">The sequence shown here is derived from an EMBL/GenBank/DDBJ whole genome shotgun (WGS) entry which is preliminary data.</text>
</comment>
<dbReference type="Proteomes" id="UP000570361">
    <property type="component" value="Unassembled WGS sequence"/>
</dbReference>
<dbReference type="GO" id="GO:0004527">
    <property type="term" value="F:exonuclease activity"/>
    <property type="evidence" value="ECO:0007669"/>
    <property type="project" value="UniProtKB-KW"/>
</dbReference>
<gene>
    <name evidence="3" type="ORF">FHS18_002076</name>
</gene>
<dbReference type="SUPFAM" id="SSF56300">
    <property type="entry name" value="Metallo-dependent phosphatases"/>
    <property type="match status" value="1"/>
</dbReference>
<keyword evidence="1" id="KW-0378">Hydrolase</keyword>
<evidence type="ECO:0000259" key="2">
    <source>
        <dbReference type="Pfam" id="PF00149"/>
    </source>
</evidence>
<dbReference type="RefSeq" id="WP_183599608.1">
    <property type="nucleotide sequence ID" value="NZ_JACHXK010000003.1"/>
</dbReference>
<evidence type="ECO:0000313" key="3">
    <source>
        <dbReference type="EMBL" id="MBB3110013.1"/>
    </source>
</evidence>
<dbReference type="PANTHER" id="PTHR30337">
    <property type="entry name" value="COMPONENT OF ATP-DEPENDENT DSDNA EXONUCLEASE"/>
    <property type="match status" value="1"/>
</dbReference>
<keyword evidence="3" id="KW-0540">Nuclease</keyword>
<dbReference type="InterPro" id="IPR014576">
    <property type="entry name" value="Pesterase_YhaO"/>
</dbReference>
<dbReference type="Gene3D" id="3.60.21.10">
    <property type="match status" value="1"/>
</dbReference>
<reference evidence="3 4" key="1">
    <citation type="submission" date="2020-08" db="EMBL/GenBank/DDBJ databases">
        <title>Genomic Encyclopedia of Type Strains, Phase III (KMG-III): the genomes of soil and plant-associated and newly described type strains.</title>
        <authorList>
            <person name="Whitman W."/>
        </authorList>
    </citation>
    <scope>NUCLEOTIDE SEQUENCE [LARGE SCALE GENOMIC DNA]</scope>
    <source>
        <strain evidence="3 4">CECT 5862</strain>
    </source>
</reference>
<name>A0A7W5AWB8_9BACL</name>
<feature type="domain" description="Calcineurin-like phosphoesterase" evidence="2">
    <location>
        <begin position="5"/>
        <end position="204"/>
    </location>
</feature>
<dbReference type="CDD" id="cd00840">
    <property type="entry name" value="MPP_Mre11_N"/>
    <property type="match status" value="1"/>
</dbReference>
<dbReference type="PIRSF" id="PIRSF033091">
    <property type="entry name" value="Pesterase_YhaO"/>
    <property type="match status" value="1"/>
</dbReference>
<dbReference type="InterPro" id="IPR050535">
    <property type="entry name" value="DNA_Repair-Maintenance_Comp"/>
</dbReference>
<keyword evidence="4" id="KW-1185">Reference proteome</keyword>
<dbReference type="InterPro" id="IPR029052">
    <property type="entry name" value="Metallo-depent_PP-like"/>
</dbReference>
<evidence type="ECO:0000313" key="4">
    <source>
        <dbReference type="Proteomes" id="UP000570361"/>
    </source>
</evidence>
<accession>A0A7W5AWB8</accession>
<protein>
    <submittedName>
        <fullName evidence="3">DNA repair exonuclease SbcCD nuclease subunit</fullName>
    </submittedName>
</protein>
<dbReference type="PANTHER" id="PTHR30337:SF7">
    <property type="entry name" value="PHOSPHOESTERASE"/>
    <property type="match status" value="1"/>
</dbReference>
<proteinExistence type="predicted"/>
<evidence type="ECO:0000256" key="1">
    <source>
        <dbReference type="ARBA" id="ARBA00022801"/>
    </source>
</evidence>